<feature type="domain" description="C2H2-type" evidence="2">
    <location>
        <begin position="164"/>
        <end position="187"/>
    </location>
</feature>
<evidence type="ECO:0000313" key="3">
    <source>
        <dbReference type="EMBL" id="KAJ3124986.1"/>
    </source>
</evidence>
<protein>
    <recommendedName>
        <fullName evidence="2">C2H2-type domain-containing protein</fullName>
    </recommendedName>
</protein>
<evidence type="ECO:0000313" key="4">
    <source>
        <dbReference type="Proteomes" id="UP001211907"/>
    </source>
</evidence>
<reference evidence="3" key="1">
    <citation type="submission" date="2020-05" db="EMBL/GenBank/DDBJ databases">
        <title>Phylogenomic resolution of chytrid fungi.</title>
        <authorList>
            <person name="Stajich J.E."/>
            <person name="Amses K."/>
            <person name="Simmons R."/>
            <person name="Seto K."/>
            <person name="Myers J."/>
            <person name="Bonds A."/>
            <person name="Quandt C.A."/>
            <person name="Barry K."/>
            <person name="Liu P."/>
            <person name="Grigoriev I."/>
            <person name="Longcore J.E."/>
            <person name="James T.Y."/>
        </authorList>
    </citation>
    <scope>NUCLEOTIDE SEQUENCE</scope>
    <source>
        <strain evidence="3">JEL0513</strain>
    </source>
</reference>
<dbReference type="AlphaFoldDB" id="A0AAD5T2F4"/>
<accession>A0AAD5T2F4</accession>
<gene>
    <name evidence="3" type="ORF">HK100_011038</name>
</gene>
<organism evidence="3 4">
    <name type="scientific">Physocladia obscura</name>
    <dbReference type="NCBI Taxonomy" id="109957"/>
    <lineage>
        <taxon>Eukaryota</taxon>
        <taxon>Fungi</taxon>
        <taxon>Fungi incertae sedis</taxon>
        <taxon>Chytridiomycota</taxon>
        <taxon>Chytridiomycota incertae sedis</taxon>
        <taxon>Chytridiomycetes</taxon>
        <taxon>Chytridiales</taxon>
        <taxon>Chytriomycetaceae</taxon>
        <taxon>Physocladia</taxon>
    </lineage>
</organism>
<feature type="region of interest" description="Disordered" evidence="1">
    <location>
        <begin position="78"/>
        <end position="117"/>
    </location>
</feature>
<dbReference type="EMBL" id="JADGJH010000638">
    <property type="protein sequence ID" value="KAJ3124986.1"/>
    <property type="molecule type" value="Genomic_DNA"/>
</dbReference>
<feature type="compositionally biased region" description="Pro residues" evidence="1">
    <location>
        <begin position="78"/>
        <end position="91"/>
    </location>
</feature>
<name>A0AAD5T2F4_9FUNG</name>
<evidence type="ECO:0000259" key="2">
    <source>
        <dbReference type="PROSITE" id="PS00028"/>
    </source>
</evidence>
<dbReference type="Gene3D" id="3.30.160.60">
    <property type="entry name" value="Classic Zinc Finger"/>
    <property type="match status" value="1"/>
</dbReference>
<dbReference type="PROSITE" id="PS00028">
    <property type="entry name" value="ZINC_FINGER_C2H2_1"/>
    <property type="match status" value="1"/>
</dbReference>
<comment type="caution">
    <text evidence="3">The sequence shown here is derived from an EMBL/GenBank/DDBJ whole genome shotgun (WGS) entry which is preliminary data.</text>
</comment>
<dbReference type="InterPro" id="IPR013087">
    <property type="entry name" value="Znf_C2H2_type"/>
</dbReference>
<evidence type="ECO:0000256" key="1">
    <source>
        <dbReference type="SAM" id="MobiDB-lite"/>
    </source>
</evidence>
<dbReference type="Proteomes" id="UP001211907">
    <property type="component" value="Unassembled WGS sequence"/>
</dbReference>
<keyword evidence="4" id="KW-1185">Reference proteome</keyword>
<sequence>MLRQQQQQQYHDYQNATIVSPLQTQQQQHLQQLQLLFLQQQFHQNLLIHQLSFAPPPSSHSLSLPLLSFTQNQSPLLLPPPAHSLCPPTPPTNQYSTVPPPPQKTQRKIHPSPSSLHTAHPITRCSAVAAYGIHNKPITRRTDNGGIGPLKYIHPAQQDKPIKCPFEGCFKAYKHRGGLRYHLIKVHM</sequence>
<proteinExistence type="predicted"/>